<comment type="caution">
    <text evidence="4">The sequence shown here is derived from an EMBL/GenBank/DDBJ whole genome shotgun (WGS) entry which is preliminary data.</text>
</comment>
<reference evidence="4 5" key="1">
    <citation type="submission" date="2019-08" db="EMBL/GenBank/DDBJ databases">
        <title>Professor.</title>
        <authorList>
            <person name="Park J.S."/>
        </authorList>
    </citation>
    <scope>NUCLEOTIDE SEQUENCE [LARGE SCALE GENOMIC DNA]</scope>
    <source>
        <strain evidence="4 5">176CP5-101</strain>
    </source>
</reference>
<feature type="compositionally biased region" description="Polar residues" evidence="1">
    <location>
        <begin position="1"/>
        <end position="12"/>
    </location>
</feature>
<proteinExistence type="predicted"/>
<keyword evidence="2" id="KW-0812">Transmembrane</keyword>
<feature type="domain" description="Cyanobacterial TRADD-N associated 2 transmembrane" evidence="3">
    <location>
        <begin position="57"/>
        <end position="111"/>
    </location>
</feature>
<sequence length="173" mass="19652">MSTMKQPLSTSAPELPTLDVPNSQEQAPNMNSKYGQKTKELRFKFNNYMLLGFKVLQFTTIIICILGVLLFGFGVAVSYFDSSNLSITEAICGPLISIISGLMIKPLNELRQNLNKELNSQIRKAEIEKTIDEIKNPETKEEQQVKYLDYLLDIQVLQDSKNKYDERPVKQAS</sequence>
<accession>A0A5C8V6J5</accession>
<dbReference type="RefSeq" id="WP_147741931.1">
    <property type="nucleotide sequence ID" value="NZ_VRUR01000001.1"/>
</dbReference>
<dbReference type="Pfam" id="PF20712">
    <property type="entry name" value="CyanoTRADDas_TM"/>
    <property type="match status" value="1"/>
</dbReference>
<keyword evidence="5" id="KW-1185">Reference proteome</keyword>
<name>A0A5C8V6J5_9FLAO</name>
<feature type="transmembrane region" description="Helical" evidence="2">
    <location>
        <begin position="55"/>
        <end position="79"/>
    </location>
</feature>
<organism evidence="4 5">
    <name type="scientific">Flagellimonas hymeniacidonis</name>
    <dbReference type="NCBI Taxonomy" id="2603628"/>
    <lineage>
        <taxon>Bacteria</taxon>
        <taxon>Pseudomonadati</taxon>
        <taxon>Bacteroidota</taxon>
        <taxon>Flavobacteriia</taxon>
        <taxon>Flavobacteriales</taxon>
        <taxon>Flavobacteriaceae</taxon>
        <taxon>Flagellimonas</taxon>
    </lineage>
</organism>
<feature type="transmembrane region" description="Helical" evidence="2">
    <location>
        <begin position="85"/>
        <end position="104"/>
    </location>
</feature>
<dbReference type="AlphaFoldDB" id="A0A5C8V6J5"/>
<evidence type="ECO:0000259" key="3">
    <source>
        <dbReference type="Pfam" id="PF20712"/>
    </source>
</evidence>
<keyword evidence="2" id="KW-0472">Membrane</keyword>
<protein>
    <recommendedName>
        <fullName evidence="3">Cyanobacterial TRADD-N associated 2 transmembrane domain-containing protein</fullName>
    </recommendedName>
</protein>
<gene>
    <name evidence="4" type="ORF">FVB32_05395</name>
</gene>
<dbReference type="EMBL" id="VRUR01000001">
    <property type="protein sequence ID" value="TXN37724.1"/>
    <property type="molecule type" value="Genomic_DNA"/>
</dbReference>
<evidence type="ECO:0000313" key="5">
    <source>
        <dbReference type="Proteomes" id="UP000321456"/>
    </source>
</evidence>
<evidence type="ECO:0000256" key="1">
    <source>
        <dbReference type="SAM" id="MobiDB-lite"/>
    </source>
</evidence>
<dbReference type="Proteomes" id="UP000321456">
    <property type="component" value="Unassembled WGS sequence"/>
</dbReference>
<feature type="region of interest" description="Disordered" evidence="1">
    <location>
        <begin position="1"/>
        <end position="33"/>
    </location>
</feature>
<dbReference type="InterPro" id="IPR048567">
    <property type="entry name" value="CyanoTRADDas_TM"/>
</dbReference>
<evidence type="ECO:0000256" key="2">
    <source>
        <dbReference type="SAM" id="Phobius"/>
    </source>
</evidence>
<evidence type="ECO:0000313" key="4">
    <source>
        <dbReference type="EMBL" id="TXN37724.1"/>
    </source>
</evidence>
<feature type="compositionally biased region" description="Polar residues" evidence="1">
    <location>
        <begin position="20"/>
        <end position="33"/>
    </location>
</feature>
<keyword evidence="2" id="KW-1133">Transmembrane helix</keyword>